<gene>
    <name evidence="2" type="ORF">XAT740_LOCUS4401</name>
</gene>
<feature type="chain" id="PRO_5033021588" evidence="1">
    <location>
        <begin position="21"/>
        <end position="224"/>
    </location>
</feature>
<reference evidence="2" key="1">
    <citation type="submission" date="2021-02" db="EMBL/GenBank/DDBJ databases">
        <authorList>
            <person name="Nowell W R."/>
        </authorList>
    </citation>
    <scope>NUCLEOTIDE SEQUENCE</scope>
</reference>
<organism evidence="2 3">
    <name type="scientific">Adineta ricciae</name>
    <name type="common">Rotifer</name>
    <dbReference type="NCBI Taxonomy" id="249248"/>
    <lineage>
        <taxon>Eukaryota</taxon>
        <taxon>Metazoa</taxon>
        <taxon>Spiralia</taxon>
        <taxon>Gnathifera</taxon>
        <taxon>Rotifera</taxon>
        <taxon>Eurotatoria</taxon>
        <taxon>Bdelloidea</taxon>
        <taxon>Adinetida</taxon>
        <taxon>Adinetidae</taxon>
        <taxon>Adineta</taxon>
    </lineage>
</organism>
<feature type="signal peptide" evidence="1">
    <location>
        <begin position="1"/>
        <end position="20"/>
    </location>
</feature>
<dbReference type="Proteomes" id="UP000663828">
    <property type="component" value="Unassembled WGS sequence"/>
</dbReference>
<dbReference type="EMBL" id="CAJNOR010000180">
    <property type="protein sequence ID" value="CAF0829834.1"/>
    <property type="molecule type" value="Genomic_DNA"/>
</dbReference>
<evidence type="ECO:0000256" key="1">
    <source>
        <dbReference type="SAM" id="SignalP"/>
    </source>
</evidence>
<evidence type="ECO:0000313" key="3">
    <source>
        <dbReference type="Proteomes" id="UP000663828"/>
    </source>
</evidence>
<proteinExistence type="predicted"/>
<comment type="caution">
    <text evidence="2">The sequence shown here is derived from an EMBL/GenBank/DDBJ whole genome shotgun (WGS) entry which is preliminary data.</text>
</comment>
<evidence type="ECO:0000313" key="2">
    <source>
        <dbReference type="EMBL" id="CAF0829834.1"/>
    </source>
</evidence>
<accession>A0A813UXU8</accession>
<sequence>MSRQFFVLFVSVVLVQFSASNPIPVSTNNQGSLFETKNTHGNVYENKYFNVTAEKPESWHTISTKVIANSIQNIASPIVSQISNITGHNVSIPPNYLIPLFGFSHYQFGIHKGSVNANFIGVVQNVTRDGLLQNNCDIFNVHLVKLVTDMHVTRAGECQQIDVNGFKYVWQQSEVQLSNSVTVNQIQYIRSSPNGYLFRFTLTYQKNNERDELLNIMKSVRFVV</sequence>
<protein>
    <submittedName>
        <fullName evidence="2">Uncharacterized protein</fullName>
    </submittedName>
</protein>
<keyword evidence="1" id="KW-0732">Signal</keyword>
<keyword evidence="3" id="KW-1185">Reference proteome</keyword>
<name>A0A813UXU8_ADIRI</name>
<dbReference type="AlphaFoldDB" id="A0A813UXU8"/>